<feature type="compositionally biased region" description="Polar residues" evidence="1">
    <location>
        <begin position="123"/>
        <end position="134"/>
    </location>
</feature>
<sequence length="225" mass="25651">MNSKLIQLKPGGGVTKALSIRPGGRTKRPLQFAVQSSRRTRMKKVGIRKNYTLEQLLSVRQFFTTFPGVVIIEEVFEDGIAEDVGKDLDVTLSRKAESKEAKEKRSQDKDAQEKSEPTAHITPESTAQTTQTPQDIHKERHDACCVILSFKKKQNKISFCALKINKQKFEDEKRPNLTERRSKNAYVPRRNVSMDPMVCLFYLKWPSIGSLITNLAQLCYFSISK</sequence>
<accession>X6NIB0</accession>
<protein>
    <submittedName>
        <fullName evidence="2">Uncharacterized protein</fullName>
    </submittedName>
</protein>
<dbReference type="Proteomes" id="UP000023152">
    <property type="component" value="Unassembled WGS sequence"/>
</dbReference>
<evidence type="ECO:0000313" key="3">
    <source>
        <dbReference type="Proteomes" id="UP000023152"/>
    </source>
</evidence>
<feature type="region of interest" description="Disordered" evidence="1">
    <location>
        <begin position="94"/>
        <end position="135"/>
    </location>
</feature>
<evidence type="ECO:0000313" key="2">
    <source>
        <dbReference type="EMBL" id="ETO25648.1"/>
    </source>
</evidence>
<gene>
    <name evidence="2" type="ORF">RFI_11489</name>
</gene>
<dbReference type="EMBL" id="ASPP01008369">
    <property type="protein sequence ID" value="ETO25648.1"/>
    <property type="molecule type" value="Genomic_DNA"/>
</dbReference>
<proteinExistence type="predicted"/>
<feature type="compositionally biased region" description="Basic and acidic residues" evidence="1">
    <location>
        <begin position="94"/>
        <end position="117"/>
    </location>
</feature>
<comment type="caution">
    <text evidence="2">The sequence shown here is derived from an EMBL/GenBank/DDBJ whole genome shotgun (WGS) entry which is preliminary data.</text>
</comment>
<dbReference type="AlphaFoldDB" id="X6NIB0"/>
<reference evidence="2 3" key="1">
    <citation type="journal article" date="2013" name="Curr. Biol.">
        <title>The Genome of the Foraminiferan Reticulomyxa filosa.</title>
        <authorList>
            <person name="Glockner G."/>
            <person name="Hulsmann N."/>
            <person name="Schleicher M."/>
            <person name="Noegel A.A."/>
            <person name="Eichinger L."/>
            <person name="Gallinger C."/>
            <person name="Pawlowski J."/>
            <person name="Sierra R."/>
            <person name="Euteneuer U."/>
            <person name="Pillet L."/>
            <person name="Moustafa A."/>
            <person name="Platzer M."/>
            <person name="Groth M."/>
            <person name="Szafranski K."/>
            <person name="Schliwa M."/>
        </authorList>
    </citation>
    <scope>NUCLEOTIDE SEQUENCE [LARGE SCALE GENOMIC DNA]</scope>
</reference>
<name>X6NIB0_RETFI</name>
<keyword evidence="3" id="KW-1185">Reference proteome</keyword>
<evidence type="ECO:0000256" key="1">
    <source>
        <dbReference type="SAM" id="MobiDB-lite"/>
    </source>
</evidence>
<organism evidence="2 3">
    <name type="scientific">Reticulomyxa filosa</name>
    <dbReference type="NCBI Taxonomy" id="46433"/>
    <lineage>
        <taxon>Eukaryota</taxon>
        <taxon>Sar</taxon>
        <taxon>Rhizaria</taxon>
        <taxon>Retaria</taxon>
        <taxon>Foraminifera</taxon>
        <taxon>Monothalamids</taxon>
        <taxon>Reticulomyxidae</taxon>
        <taxon>Reticulomyxa</taxon>
    </lineage>
</organism>